<dbReference type="InterPro" id="IPR036028">
    <property type="entry name" value="SH3-like_dom_sf"/>
</dbReference>
<dbReference type="EC" id="3.1.6.1" evidence="8"/>
<dbReference type="InterPro" id="IPR003646">
    <property type="entry name" value="SH3-like_bac-type"/>
</dbReference>
<accession>A0A1W1D6G5</accession>
<dbReference type="Pfam" id="PF08239">
    <property type="entry name" value="SH3_3"/>
    <property type="match status" value="1"/>
</dbReference>
<gene>
    <name evidence="8" type="ORF">MNB_SUP05-10-992</name>
</gene>
<dbReference type="AlphaFoldDB" id="A0A1W1D6G5"/>
<feature type="domain" description="SH3b" evidence="7">
    <location>
        <begin position="48"/>
        <end position="82"/>
    </location>
</feature>
<keyword evidence="5" id="KW-0472">Membrane</keyword>
<proteinExistence type="predicted"/>
<dbReference type="Gene3D" id="2.30.30.40">
    <property type="entry name" value="SH3 Domains"/>
    <property type="match status" value="1"/>
</dbReference>
<dbReference type="SUPFAM" id="SSF50044">
    <property type="entry name" value="SH3-domain"/>
    <property type="match status" value="1"/>
</dbReference>
<dbReference type="EMBL" id="FPHQ01000001">
    <property type="protein sequence ID" value="SFV75986.1"/>
    <property type="molecule type" value="Genomic_DNA"/>
</dbReference>
<dbReference type="NCBIfam" id="TIGR04211">
    <property type="entry name" value="SH3_and_anchor"/>
    <property type="match status" value="1"/>
</dbReference>
<dbReference type="GO" id="GO:0004065">
    <property type="term" value="F:arylsulfatase activity"/>
    <property type="evidence" value="ECO:0007669"/>
    <property type="project" value="UniProtKB-EC"/>
</dbReference>
<keyword evidence="6" id="KW-0175">Coiled coil</keyword>
<evidence type="ECO:0000256" key="6">
    <source>
        <dbReference type="SAM" id="Coils"/>
    </source>
</evidence>
<keyword evidence="8" id="KW-0378">Hydrolase</keyword>
<name>A0A1W1D6G5_9ZZZZ</name>
<evidence type="ECO:0000256" key="3">
    <source>
        <dbReference type="ARBA" id="ARBA00022729"/>
    </source>
</evidence>
<reference evidence="8" key="1">
    <citation type="submission" date="2016-10" db="EMBL/GenBank/DDBJ databases">
        <authorList>
            <person name="de Groot N.N."/>
        </authorList>
    </citation>
    <scope>NUCLEOTIDE SEQUENCE</scope>
</reference>
<evidence type="ECO:0000256" key="5">
    <source>
        <dbReference type="ARBA" id="ARBA00023136"/>
    </source>
</evidence>
<keyword evidence="4" id="KW-1133">Transmembrane helix</keyword>
<evidence type="ECO:0000313" key="8">
    <source>
        <dbReference type="EMBL" id="SFV75986.1"/>
    </source>
</evidence>
<protein>
    <submittedName>
        <fullName evidence="8">Arylsulfatase</fullName>
        <ecNumber evidence="8">3.1.6.1</ecNumber>
    </submittedName>
</protein>
<feature type="coiled-coil region" evidence="6">
    <location>
        <begin position="92"/>
        <end position="126"/>
    </location>
</feature>
<evidence type="ECO:0000256" key="2">
    <source>
        <dbReference type="ARBA" id="ARBA00022692"/>
    </source>
</evidence>
<organism evidence="8">
    <name type="scientific">hydrothermal vent metagenome</name>
    <dbReference type="NCBI Taxonomy" id="652676"/>
    <lineage>
        <taxon>unclassified sequences</taxon>
        <taxon>metagenomes</taxon>
        <taxon>ecological metagenomes</taxon>
    </lineage>
</organism>
<dbReference type="InterPro" id="IPR016476">
    <property type="entry name" value="SH3_dom_pro"/>
</dbReference>
<dbReference type="GO" id="GO:0016020">
    <property type="term" value="C:membrane"/>
    <property type="evidence" value="ECO:0007669"/>
    <property type="project" value="UniProtKB-SubCell"/>
</dbReference>
<keyword evidence="2" id="KW-0812">Transmembrane</keyword>
<comment type="subcellular location">
    <subcellularLocation>
        <location evidence="1">Membrane</location>
        <topology evidence="1">Single-pass membrane protein</topology>
    </subcellularLocation>
</comment>
<evidence type="ECO:0000256" key="4">
    <source>
        <dbReference type="ARBA" id="ARBA00022989"/>
    </source>
</evidence>
<evidence type="ECO:0000259" key="7">
    <source>
        <dbReference type="Pfam" id="PF08239"/>
    </source>
</evidence>
<keyword evidence="3" id="KW-0732">Signal</keyword>
<evidence type="ECO:0000256" key="1">
    <source>
        <dbReference type="ARBA" id="ARBA00004167"/>
    </source>
</evidence>
<sequence length="191" mass="21980">MQKILLTALFITSVSIAAETPSYAYVYDDALIPLRYEKEIGNNTVLSLQNGEQVDVLEVSDDGKWSKVKYGTTEGWIVSKFIVPGISAKDKLSQLVNENKQLSKLIKELKEHHNELEKYNRKKVKEDLAAFIKEHQDSMLAKYTLESEVLLERNKELKLIRKNLHNEIQALYLNKISDKIKKGWRFDGAIN</sequence>